<dbReference type="EMBL" id="LBBL01000445">
    <property type="protein sequence ID" value="KKF92354.1"/>
    <property type="molecule type" value="Genomic_DNA"/>
</dbReference>
<reference evidence="5 6" key="1">
    <citation type="submission" date="2015-04" db="EMBL/GenBank/DDBJ databases">
        <title>Genome sequence of Ceratocystis platani, a major pathogen of plane trees.</title>
        <authorList>
            <person name="Belbahri L."/>
        </authorList>
    </citation>
    <scope>NUCLEOTIDE SEQUENCE [LARGE SCALE GENOMIC DNA]</scope>
    <source>
        <strain evidence="5 6">CFO</strain>
    </source>
</reference>
<feature type="domain" description="NWD NACHT-NTPase N-terminal" evidence="3">
    <location>
        <begin position="36"/>
        <end position="159"/>
    </location>
</feature>
<evidence type="ECO:0000313" key="6">
    <source>
        <dbReference type="Proteomes" id="UP000034841"/>
    </source>
</evidence>
<accession>A0A0F8D8A3</accession>
<comment type="caution">
    <text evidence="5">The sequence shown here is derived from an EMBL/GenBank/DDBJ whole genome shotgun (WGS) entry which is preliminary data.</text>
</comment>
<dbReference type="PANTHER" id="PTHR10039">
    <property type="entry name" value="AMELOGENIN"/>
    <property type="match status" value="1"/>
</dbReference>
<evidence type="ECO:0000313" key="5">
    <source>
        <dbReference type="EMBL" id="KKF92354.1"/>
    </source>
</evidence>
<keyword evidence="2" id="KW-0175">Coiled coil</keyword>
<organism evidence="5 6">
    <name type="scientific">Ceratocystis fimbriata f. sp. platani</name>
    <dbReference type="NCBI Taxonomy" id="88771"/>
    <lineage>
        <taxon>Eukaryota</taxon>
        <taxon>Fungi</taxon>
        <taxon>Dikarya</taxon>
        <taxon>Ascomycota</taxon>
        <taxon>Pezizomycotina</taxon>
        <taxon>Sordariomycetes</taxon>
        <taxon>Hypocreomycetidae</taxon>
        <taxon>Microascales</taxon>
        <taxon>Ceratocystidaceae</taxon>
        <taxon>Ceratocystis</taxon>
    </lineage>
</organism>
<dbReference type="Pfam" id="PF24883">
    <property type="entry name" value="NPHP3_N"/>
    <property type="match status" value="1"/>
</dbReference>
<gene>
    <name evidence="5" type="primary">HET-E1_31</name>
    <name evidence="5" type="ORF">CFO_g5295</name>
</gene>
<feature type="domain" description="Nephrocystin 3-like N-terminal" evidence="4">
    <location>
        <begin position="297"/>
        <end position="355"/>
    </location>
</feature>
<protein>
    <submittedName>
        <fullName evidence="5">Vegetative incompatibility protein HET-E-1</fullName>
    </submittedName>
</protein>
<keyword evidence="1" id="KW-0677">Repeat</keyword>
<evidence type="ECO:0000259" key="4">
    <source>
        <dbReference type="Pfam" id="PF24883"/>
    </source>
</evidence>
<dbReference type="PANTHER" id="PTHR10039:SF14">
    <property type="entry name" value="NACHT DOMAIN-CONTAINING PROTEIN"/>
    <property type="match status" value="1"/>
</dbReference>
<feature type="coiled-coil region" evidence="2">
    <location>
        <begin position="207"/>
        <end position="243"/>
    </location>
</feature>
<dbReference type="InterPro" id="IPR031359">
    <property type="entry name" value="NACHT_N"/>
</dbReference>
<sequence length="379" mass="43024">MRCYWCNKRSALGGNSRAPSPRLAEPESVPLPSLQENIWKQAYRNSKLKELKLVEAFEKIILSELHPGETTAKSTDQIEVTSFQMQQVVQNGIDRTKNEISLKQGIDDGLRAVNAVRGIIGGAFRAAPEAAVLWATVSLGIDVLTNQITEALENRQGIQLKKNIIELFEKLLLYQIRSICLYHRNQAATVLRDVFLIDNWAEKLSDIEKAERSVQYYMEQYNSQESQLKMDKLNNTAAALQASLGNIYAEIQSQAKHQTKTQEDDKDQQCLRDLFVTNPHKDKKNIEDKKGGLLKDSYKWILEHKDFQNFKNDAKSQILWIKGDPGKGKTMLLCGIIDELELDPSISLYYFFCQATGGVRLNTATSYSKMRTLGMKSVR</sequence>
<dbReference type="OrthoDB" id="538223at2759"/>
<dbReference type="Pfam" id="PF17100">
    <property type="entry name" value="NACHT_N"/>
    <property type="match status" value="1"/>
</dbReference>
<evidence type="ECO:0000256" key="2">
    <source>
        <dbReference type="SAM" id="Coils"/>
    </source>
</evidence>
<dbReference type="InterPro" id="IPR027417">
    <property type="entry name" value="P-loop_NTPase"/>
</dbReference>
<dbReference type="AlphaFoldDB" id="A0A0F8D8A3"/>
<dbReference type="InterPro" id="IPR056884">
    <property type="entry name" value="NPHP3-like_N"/>
</dbReference>
<proteinExistence type="predicted"/>
<dbReference type="Gene3D" id="3.40.50.300">
    <property type="entry name" value="P-loop containing nucleotide triphosphate hydrolases"/>
    <property type="match status" value="1"/>
</dbReference>
<dbReference type="Proteomes" id="UP000034841">
    <property type="component" value="Unassembled WGS sequence"/>
</dbReference>
<keyword evidence="6" id="KW-1185">Reference proteome</keyword>
<evidence type="ECO:0000259" key="3">
    <source>
        <dbReference type="Pfam" id="PF17100"/>
    </source>
</evidence>
<name>A0A0F8D8A3_CERFI</name>
<evidence type="ECO:0000256" key="1">
    <source>
        <dbReference type="ARBA" id="ARBA00022737"/>
    </source>
</evidence>